<feature type="compositionally biased region" description="Polar residues" evidence="2">
    <location>
        <begin position="733"/>
        <end position="758"/>
    </location>
</feature>
<feature type="region of interest" description="Disordered" evidence="2">
    <location>
        <begin position="727"/>
        <end position="758"/>
    </location>
</feature>
<gene>
    <name evidence="4" type="ORF">DMN91_002768</name>
</gene>
<keyword evidence="3" id="KW-0732">Signal</keyword>
<evidence type="ECO:0000313" key="5">
    <source>
        <dbReference type="Proteomes" id="UP000279307"/>
    </source>
</evidence>
<accession>A0A3L8DXL0</accession>
<feature type="compositionally biased region" description="Polar residues" evidence="2">
    <location>
        <begin position="129"/>
        <end position="144"/>
    </location>
</feature>
<feature type="chain" id="PRO_5018322307" evidence="3">
    <location>
        <begin position="25"/>
        <end position="887"/>
    </location>
</feature>
<organism evidence="4 5">
    <name type="scientific">Ooceraea biroi</name>
    <name type="common">Clonal raider ant</name>
    <name type="synonym">Cerapachys biroi</name>
    <dbReference type="NCBI Taxonomy" id="2015173"/>
    <lineage>
        <taxon>Eukaryota</taxon>
        <taxon>Metazoa</taxon>
        <taxon>Ecdysozoa</taxon>
        <taxon>Arthropoda</taxon>
        <taxon>Hexapoda</taxon>
        <taxon>Insecta</taxon>
        <taxon>Pterygota</taxon>
        <taxon>Neoptera</taxon>
        <taxon>Endopterygota</taxon>
        <taxon>Hymenoptera</taxon>
        <taxon>Apocrita</taxon>
        <taxon>Aculeata</taxon>
        <taxon>Formicoidea</taxon>
        <taxon>Formicidae</taxon>
        <taxon>Dorylinae</taxon>
        <taxon>Ooceraea</taxon>
    </lineage>
</organism>
<feature type="region of interest" description="Disordered" evidence="2">
    <location>
        <begin position="129"/>
        <end position="150"/>
    </location>
</feature>
<dbReference type="OrthoDB" id="8062658at2759"/>
<proteinExistence type="predicted"/>
<feature type="region of interest" description="Disordered" evidence="2">
    <location>
        <begin position="864"/>
        <end position="887"/>
    </location>
</feature>
<dbReference type="EMBL" id="QOIP01000003">
    <property type="protein sequence ID" value="RLU24679.1"/>
    <property type="molecule type" value="Genomic_DNA"/>
</dbReference>
<keyword evidence="1" id="KW-0175">Coiled coil</keyword>
<feature type="compositionally biased region" description="Low complexity" evidence="2">
    <location>
        <begin position="539"/>
        <end position="555"/>
    </location>
</feature>
<feature type="compositionally biased region" description="Low complexity" evidence="2">
    <location>
        <begin position="683"/>
        <end position="696"/>
    </location>
</feature>
<evidence type="ECO:0000256" key="1">
    <source>
        <dbReference type="SAM" id="Coils"/>
    </source>
</evidence>
<comment type="caution">
    <text evidence="4">The sequence shown here is derived from an EMBL/GenBank/DDBJ whole genome shotgun (WGS) entry which is preliminary data.</text>
</comment>
<protein>
    <submittedName>
        <fullName evidence="4">Uncharacterized protein</fullName>
    </submittedName>
</protein>
<reference evidence="4 5" key="1">
    <citation type="journal article" date="2018" name="Genome Res.">
        <title>The genomic architecture and molecular evolution of ant odorant receptors.</title>
        <authorList>
            <person name="McKenzie S.K."/>
            <person name="Kronauer D.J.C."/>
        </authorList>
    </citation>
    <scope>NUCLEOTIDE SEQUENCE [LARGE SCALE GENOMIC DNA]</scope>
    <source>
        <strain evidence="4">Clonal line C1</strain>
    </source>
</reference>
<evidence type="ECO:0000256" key="3">
    <source>
        <dbReference type="SAM" id="SignalP"/>
    </source>
</evidence>
<feature type="region of interest" description="Disordered" evidence="2">
    <location>
        <begin position="502"/>
        <end position="555"/>
    </location>
</feature>
<feature type="region of interest" description="Disordered" evidence="2">
    <location>
        <begin position="626"/>
        <end position="696"/>
    </location>
</feature>
<evidence type="ECO:0000256" key="2">
    <source>
        <dbReference type="SAM" id="MobiDB-lite"/>
    </source>
</evidence>
<dbReference type="AlphaFoldDB" id="A0A3L8DXL0"/>
<feature type="signal peptide" evidence="3">
    <location>
        <begin position="1"/>
        <end position="24"/>
    </location>
</feature>
<feature type="region of interest" description="Disordered" evidence="2">
    <location>
        <begin position="394"/>
        <end position="435"/>
    </location>
</feature>
<feature type="compositionally biased region" description="Low complexity" evidence="2">
    <location>
        <begin position="646"/>
        <end position="660"/>
    </location>
</feature>
<name>A0A3L8DXL0_OOCBI</name>
<evidence type="ECO:0000313" key="4">
    <source>
        <dbReference type="EMBL" id="RLU24679.1"/>
    </source>
</evidence>
<feature type="coiled-coil region" evidence="1">
    <location>
        <begin position="820"/>
        <end position="847"/>
    </location>
</feature>
<feature type="compositionally biased region" description="Polar residues" evidence="2">
    <location>
        <begin position="512"/>
        <end position="522"/>
    </location>
</feature>
<dbReference type="Proteomes" id="UP000279307">
    <property type="component" value="Chromosome 3"/>
</dbReference>
<feature type="compositionally biased region" description="Low complexity" evidence="2">
    <location>
        <begin position="396"/>
        <end position="423"/>
    </location>
</feature>
<sequence length="887" mass="97441">MLKRARELWWLLLAGLLCCSSCQSVPSSFENKTGNQNDSRPRIFSPRMDYDEWTPLGRGDPLKNNPTFDYVPPVLDRVQYWLDTQQQHTTEPSSKRDILVLGVTAKKTSPKIPEQFLKFVDGPKFTRAGSQDTSSYRNDYTGSTGAEPPKIIRTTSFRNGVIDYRNQNRLQLLPASYYPSPYYSQKMKPYTMMMPPPIQIQKTETSTNFNLGTASKDKLVGYPDVQPFSTQTEEGPLLQDVQYYGAPSKDYGHYSPAPPSRPYATSKTPPPSKIETIKSVYVPPAPQTTKSRYEATTAPSVSFEKSNLIYQSTQTLSGGWLGNNRPTSSSSTNYPVDLNQVTWQSTDYSRDHYEVDHHAAASSNHEVVVGQNANIIVDGSNNGNEEVVVGQKEVSTEMTSSTSSTENVTPTSTVISTSSSTDSGEQEEEVATDAPAQKMHIVVANSPSSIADLETHTAKKGPVAVVMPTNYMEKNTSAISDPPTILHSTNVWENVATSEMTKTTHEAPKPQPTRNAITSTPILTDDRSSISSMPSKTMPPSQMSPHQSSHPSSVPVMPTRHAGGPPHMFMPPQAVSQSMIRPQSRPNHAMMHFIGSMRPGFRPSSPMSMSHMSPPMTHMHVSPMKSMVAPSPTMEQTHQRPPQPFPVMFTSPPSPSTSSVQDIDEQSIDHRPPSRLPATTANSVTTSSPSFTPTVSSTVEYTPIADTTSHRESTKPAQSALLKLLSAEESPKMKTTTLAPPSTIPPRTTTAPSLTTDPIFSHYKQPAKPIRGPMYLIIQGHSKVKTYKPTVNKHGVPVENNEIVENVTKRQLSKLEQLIMENTKGGAVDLAAEKRKLEEKARAEKHASSRHDSLMSLVESGLSGFTLSPSTEDERRASNSVTSIEIN</sequence>
<feature type="compositionally biased region" description="Polar residues" evidence="2">
    <location>
        <begin position="878"/>
        <end position="887"/>
    </location>
</feature>